<evidence type="ECO:0000256" key="3">
    <source>
        <dbReference type="ARBA" id="ARBA00023242"/>
    </source>
</evidence>
<dbReference type="AlphaFoldDB" id="A0A8J5V0K5"/>
<feature type="compositionally biased region" description="Polar residues" evidence="4">
    <location>
        <begin position="609"/>
        <end position="631"/>
    </location>
</feature>
<comment type="similarity">
    <text evidence="2">Belongs to the CENP-C/MIF2 family.</text>
</comment>
<dbReference type="GO" id="GO:0000776">
    <property type="term" value="C:kinetochore"/>
    <property type="evidence" value="ECO:0007669"/>
    <property type="project" value="InterPro"/>
</dbReference>
<evidence type="ECO:0008006" key="8">
    <source>
        <dbReference type="Google" id="ProtNLM"/>
    </source>
</evidence>
<feature type="compositionally biased region" description="Basic residues" evidence="4">
    <location>
        <begin position="581"/>
        <end position="592"/>
    </location>
</feature>
<feature type="chain" id="PRO_5035281868" description="CENP-C" evidence="5">
    <location>
        <begin position="27"/>
        <end position="733"/>
    </location>
</feature>
<name>A0A8J5V0K5_ZIZPA</name>
<feature type="signal peptide" evidence="5">
    <location>
        <begin position="1"/>
        <end position="26"/>
    </location>
</feature>
<evidence type="ECO:0000313" key="6">
    <source>
        <dbReference type="EMBL" id="KAG8044850.1"/>
    </source>
</evidence>
<feature type="compositionally biased region" description="Basic and acidic residues" evidence="4">
    <location>
        <begin position="370"/>
        <end position="379"/>
    </location>
</feature>
<protein>
    <recommendedName>
        <fullName evidence="8">CENP-C</fullName>
    </recommendedName>
</protein>
<organism evidence="6 7">
    <name type="scientific">Zizania palustris</name>
    <name type="common">Northern wild rice</name>
    <dbReference type="NCBI Taxonomy" id="103762"/>
    <lineage>
        <taxon>Eukaryota</taxon>
        <taxon>Viridiplantae</taxon>
        <taxon>Streptophyta</taxon>
        <taxon>Embryophyta</taxon>
        <taxon>Tracheophyta</taxon>
        <taxon>Spermatophyta</taxon>
        <taxon>Magnoliopsida</taxon>
        <taxon>Liliopsida</taxon>
        <taxon>Poales</taxon>
        <taxon>Poaceae</taxon>
        <taxon>BOP clade</taxon>
        <taxon>Oryzoideae</taxon>
        <taxon>Oryzeae</taxon>
        <taxon>Zizaniinae</taxon>
        <taxon>Zizania</taxon>
    </lineage>
</organism>
<dbReference type="PANTHER" id="PTHR16684:SF11">
    <property type="entry name" value="CENTROMERE PROTEIN C"/>
    <property type="match status" value="1"/>
</dbReference>
<feature type="compositionally biased region" description="Basic and acidic residues" evidence="4">
    <location>
        <begin position="458"/>
        <end position="467"/>
    </location>
</feature>
<reference evidence="6" key="2">
    <citation type="submission" date="2021-02" db="EMBL/GenBank/DDBJ databases">
        <authorList>
            <person name="Kimball J.A."/>
            <person name="Haas M.W."/>
            <person name="Macchietto M."/>
            <person name="Kono T."/>
            <person name="Duquette J."/>
            <person name="Shao M."/>
        </authorList>
    </citation>
    <scope>NUCLEOTIDE SEQUENCE</scope>
    <source>
        <tissue evidence="6">Fresh leaf tissue</tissue>
    </source>
</reference>
<dbReference type="GO" id="GO:0019237">
    <property type="term" value="F:centromeric DNA binding"/>
    <property type="evidence" value="ECO:0007669"/>
    <property type="project" value="InterPro"/>
</dbReference>
<feature type="compositionally biased region" description="Low complexity" evidence="4">
    <location>
        <begin position="85"/>
        <end position="94"/>
    </location>
</feature>
<dbReference type="OrthoDB" id="1939643at2759"/>
<evidence type="ECO:0000256" key="2">
    <source>
        <dbReference type="ARBA" id="ARBA00010291"/>
    </source>
</evidence>
<feature type="compositionally biased region" description="Basic residues" evidence="4">
    <location>
        <begin position="643"/>
        <end position="653"/>
    </location>
</feature>
<dbReference type="InterPro" id="IPR028386">
    <property type="entry name" value="CENP-C/Mif2/cnp3"/>
</dbReference>
<sequence length="733" mass="79745">MASSDSFLAATSAALLLPRTLGPAAASASTAASPCRARGDLLDRISRPMKQSKELVEQARITMKEHGDIGKLYHDGGARVADAVNGNNNQPGRRPGLGRKRSRFSIKPPAGNTVQNVDFSVLQNIEDPDEYFSTLEQLEKAEKEIKRLRGEAPTEATDNHRAISPPKMRPGLLGRKSVHSYKFSVSTDIPDTIEASASQTEITTESQFTQDNVHASSPEMTKEYAQSRPSQHAIPDISVREDSLAEKDKSSTLNYLLSAFKNLDESEEENLLRKTLEIKEISIEKFRLPDFNVPDGKSDGSPESVVCKAPLGQASSVPVVLTISESSAANKTPSPSIKSPENVLEPEPNPPNGVTIDERPVESSPIGAQRDSEPAKEKGASCSHSASLEVQEDNMPMNHSTSPCHLEGGSTEVLVSTPSGNVSPLHHRDGNFEHQEMVGGDVAQDERPAESSSIGVQRDSEPAKEKGASCNHSVSLEVQEDNMPMDYPTSPCHLEGGSTEVLLSTPSGNVSPLHHIDGNFEHQEMVGGDAAQDNPIHTSEIPPEDPYLHNQADLHHGNIEKLVVNISNALSPSKGKDQKREAKKRPSKRGKKAAGETSDVELPAPNFDPGNQPNTQDTDVETSCINNSPSPSKGKRQKEAQRRNKKRDLNRRKSLADAGLTWQSGVRRSTRIRSRPLQQWLGERFVYGRIHGTMATVIGVKSLSPVQEGKVAMRVKSFVSEQYSDLLDKSAKY</sequence>
<evidence type="ECO:0000256" key="4">
    <source>
        <dbReference type="SAM" id="MobiDB-lite"/>
    </source>
</evidence>
<feature type="region of interest" description="Disordered" evidence="4">
    <location>
        <begin position="326"/>
        <end position="411"/>
    </location>
</feature>
<feature type="compositionally biased region" description="Basic and acidic residues" evidence="4">
    <location>
        <begin position="149"/>
        <end position="161"/>
    </location>
</feature>
<accession>A0A8J5V0K5</accession>
<feature type="region of interest" description="Disordered" evidence="4">
    <location>
        <begin position="149"/>
        <end position="175"/>
    </location>
</feature>
<feature type="region of interest" description="Disordered" evidence="4">
    <location>
        <begin position="568"/>
        <end position="656"/>
    </location>
</feature>
<feature type="region of interest" description="Disordered" evidence="4">
    <location>
        <begin position="442"/>
        <end position="471"/>
    </location>
</feature>
<feature type="compositionally biased region" description="Polar residues" evidence="4">
    <location>
        <begin position="326"/>
        <end position="339"/>
    </location>
</feature>
<dbReference type="GO" id="GO:0051455">
    <property type="term" value="P:spindle attachment to meiosis I kinetochore"/>
    <property type="evidence" value="ECO:0007669"/>
    <property type="project" value="TreeGrafter"/>
</dbReference>
<reference evidence="6" key="1">
    <citation type="journal article" date="2021" name="bioRxiv">
        <title>Whole Genome Assembly and Annotation of Northern Wild Rice, Zizania palustris L., Supports a Whole Genome Duplication in the Zizania Genus.</title>
        <authorList>
            <person name="Haas M."/>
            <person name="Kono T."/>
            <person name="Macchietto M."/>
            <person name="Millas R."/>
            <person name="McGilp L."/>
            <person name="Shao M."/>
            <person name="Duquette J."/>
            <person name="Hirsch C.N."/>
            <person name="Kimball J."/>
        </authorList>
    </citation>
    <scope>NUCLEOTIDE SEQUENCE</scope>
    <source>
        <tissue evidence="6">Fresh leaf tissue</tissue>
    </source>
</reference>
<dbReference type="GO" id="GO:0005634">
    <property type="term" value="C:nucleus"/>
    <property type="evidence" value="ECO:0007669"/>
    <property type="project" value="UniProtKB-SubCell"/>
</dbReference>
<keyword evidence="7" id="KW-1185">Reference proteome</keyword>
<comment type="caution">
    <text evidence="6">The sequence shown here is derived from an EMBL/GenBank/DDBJ whole genome shotgun (WGS) entry which is preliminary data.</text>
</comment>
<proteinExistence type="inferred from homology"/>
<keyword evidence="3" id="KW-0539">Nucleus</keyword>
<feature type="region of interest" description="Disordered" evidence="4">
    <location>
        <begin position="83"/>
        <end position="103"/>
    </location>
</feature>
<comment type="subcellular location">
    <subcellularLocation>
        <location evidence="1">Nucleus</location>
    </subcellularLocation>
</comment>
<evidence type="ECO:0000256" key="5">
    <source>
        <dbReference type="SAM" id="SignalP"/>
    </source>
</evidence>
<keyword evidence="5" id="KW-0732">Signal</keyword>
<dbReference type="Proteomes" id="UP000729402">
    <property type="component" value="Unassembled WGS sequence"/>
</dbReference>
<dbReference type="EMBL" id="JAAALK010000290">
    <property type="protein sequence ID" value="KAG8044850.1"/>
    <property type="molecule type" value="Genomic_DNA"/>
</dbReference>
<dbReference type="GO" id="GO:0051382">
    <property type="term" value="P:kinetochore assembly"/>
    <property type="evidence" value="ECO:0007669"/>
    <property type="project" value="InterPro"/>
</dbReference>
<gene>
    <name evidence="6" type="ORF">GUJ93_ZPchr0008g13191</name>
</gene>
<evidence type="ECO:0000256" key="1">
    <source>
        <dbReference type="ARBA" id="ARBA00004123"/>
    </source>
</evidence>
<dbReference type="GO" id="GO:0051315">
    <property type="term" value="P:attachment of mitotic spindle microtubules to kinetochore"/>
    <property type="evidence" value="ECO:0007669"/>
    <property type="project" value="TreeGrafter"/>
</dbReference>
<feature type="region of interest" description="Disordered" evidence="4">
    <location>
        <begin position="529"/>
        <end position="551"/>
    </location>
</feature>
<evidence type="ECO:0000313" key="7">
    <source>
        <dbReference type="Proteomes" id="UP000729402"/>
    </source>
</evidence>
<feature type="region of interest" description="Disordered" evidence="4">
    <location>
        <begin position="198"/>
        <end position="218"/>
    </location>
</feature>
<dbReference type="PANTHER" id="PTHR16684">
    <property type="entry name" value="CENTROMERE PROTEIN C"/>
    <property type="match status" value="1"/>
</dbReference>